<dbReference type="SMART" id="SM00487">
    <property type="entry name" value="DEXDc"/>
    <property type="match status" value="1"/>
</dbReference>
<evidence type="ECO:0000256" key="2">
    <source>
        <dbReference type="ARBA" id="ARBA00022801"/>
    </source>
</evidence>
<dbReference type="Gene3D" id="3.40.50.300">
    <property type="entry name" value="P-loop containing nucleotide triphosphate hydrolases"/>
    <property type="match status" value="2"/>
</dbReference>
<dbReference type="GO" id="GO:0003677">
    <property type="term" value="F:DNA binding"/>
    <property type="evidence" value="ECO:0007669"/>
    <property type="project" value="InterPro"/>
</dbReference>
<sequence length="542" mass="62580">MLTNNGYIINKKELTKPKITQILKDLTVSPKVNEGYQTDAESFTVYKEDKDTLTIPRYYAAKKIGEPKDCIDINNSHVDFEFVGKLRDYQQTLVDDVLKTIKSSGGGILQLHTGYGKTTIALYLASVLKLKTLIIVHKTFLQDQWYDRIKQFTNASVGMIRQKKVDVEGKDIVIGMLQSISMIDYDQSIFKDFQLLIVDECHHMGSKVFSQALLKVFPKYTIGLSATPKRQDGLTKVIKWFLGDIIAKVERKGTNAVYIKSFNYSSTDKLFVEKKRWFKGKVKPDPTKMVSNLCIINDRNLFIANIINSLRKKDERKTLILSGRIEHLKTLKKLVEKLIQDDIKSGNCDTDEVKTAFYIGGMKDYELKDSAEADIIFATYSMAEEGLDIDGLNTLILATPKKNIIQSIGRIMRKPIKEGDVNPLIVDIIDDLSVFPNWSNPRTKYYKTNKYTIHEYKAMNDKMISLKDYMVKHNLIKNITPDMDFRKEYIVSKYGLDEYNFQKDTDFYDFPDEIFNYSCNLNDIFEIKHNYEEEIKEMTITI</sequence>
<gene>
    <name evidence="6" type="ORF">Klosneuvirus_9_9</name>
</gene>
<keyword evidence="3 6" id="KW-0347">Helicase</keyword>
<dbReference type="CDD" id="cd17926">
    <property type="entry name" value="DEXHc_RE"/>
    <property type="match status" value="1"/>
</dbReference>
<evidence type="ECO:0000256" key="1">
    <source>
        <dbReference type="ARBA" id="ARBA00022741"/>
    </source>
</evidence>
<dbReference type="PANTHER" id="PTHR47396">
    <property type="entry name" value="TYPE I RESTRICTION ENZYME ECOKI R PROTEIN"/>
    <property type="match status" value="1"/>
</dbReference>
<dbReference type="GO" id="GO:0016787">
    <property type="term" value="F:hydrolase activity"/>
    <property type="evidence" value="ECO:0007669"/>
    <property type="project" value="UniProtKB-KW"/>
</dbReference>
<dbReference type="SUPFAM" id="SSF52540">
    <property type="entry name" value="P-loop containing nucleoside triphosphate hydrolases"/>
    <property type="match status" value="2"/>
</dbReference>
<dbReference type="Pfam" id="PF04851">
    <property type="entry name" value="ResIII"/>
    <property type="match status" value="1"/>
</dbReference>
<proteinExistence type="predicted"/>
<dbReference type="CDD" id="cd18785">
    <property type="entry name" value="SF2_C"/>
    <property type="match status" value="1"/>
</dbReference>
<organism evidence="6">
    <name type="scientific">Klosneuvirus KNV1</name>
    <dbReference type="NCBI Taxonomy" id="1977640"/>
    <lineage>
        <taxon>Viruses</taxon>
        <taxon>Varidnaviria</taxon>
        <taxon>Bamfordvirae</taxon>
        <taxon>Nucleocytoviricota</taxon>
        <taxon>Megaviricetes</taxon>
        <taxon>Imitervirales</taxon>
        <taxon>Mimiviridae</taxon>
        <taxon>Klosneuvirinae</taxon>
        <taxon>Klosneuvirus</taxon>
    </lineage>
</organism>
<dbReference type="PROSITE" id="PS51192">
    <property type="entry name" value="HELICASE_ATP_BIND_1"/>
    <property type="match status" value="1"/>
</dbReference>
<accession>A0A1V0SLK0</accession>
<keyword evidence="4" id="KW-0067">ATP-binding</keyword>
<dbReference type="GO" id="GO:0005524">
    <property type="term" value="F:ATP binding"/>
    <property type="evidence" value="ECO:0007669"/>
    <property type="project" value="UniProtKB-KW"/>
</dbReference>
<evidence type="ECO:0000256" key="3">
    <source>
        <dbReference type="ARBA" id="ARBA00022806"/>
    </source>
</evidence>
<evidence type="ECO:0000259" key="5">
    <source>
        <dbReference type="PROSITE" id="PS51192"/>
    </source>
</evidence>
<dbReference type="InterPro" id="IPR027417">
    <property type="entry name" value="P-loop_NTPase"/>
</dbReference>
<dbReference type="InterPro" id="IPR014001">
    <property type="entry name" value="Helicase_ATP-bd"/>
</dbReference>
<dbReference type="InterPro" id="IPR050742">
    <property type="entry name" value="Helicase_Restrict-Modif_Enz"/>
</dbReference>
<evidence type="ECO:0000313" key="6">
    <source>
        <dbReference type="EMBL" id="ARF12607.1"/>
    </source>
</evidence>
<keyword evidence="2" id="KW-0378">Hydrolase</keyword>
<reference evidence="6" key="1">
    <citation type="journal article" date="2017" name="Science">
        <title>Giant viruses with an expanded complement of translation system components.</title>
        <authorList>
            <person name="Schulz F."/>
            <person name="Yutin N."/>
            <person name="Ivanova N.N."/>
            <person name="Ortega D.R."/>
            <person name="Lee T.K."/>
            <person name="Vierheilig J."/>
            <person name="Daims H."/>
            <person name="Horn M."/>
            <person name="Wagner M."/>
            <person name="Jensen G.J."/>
            <person name="Kyrpides N.C."/>
            <person name="Koonin E.V."/>
            <person name="Woyke T."/>
        </authorList>
    </citation>
    <scope>NUCLEOTIDE SEQUENCE</scope>
    <source>
        <strain evidence="6">KNV1</strain>
    </source>
</reference>
<dbReference type="InterPro" id="IPR006935">
    <property type="entry name" value="Helicase/UvrB_N"/>
</dbReference>
<feature type="domain" description="Helicase ATP-binding" evidence="5">
    <location>
        <begin position="98"/>
        <end position="246"/>
    </location>
</feature>
<dbReference type="GO" id="GO:0004386">
    <property type="term" value="F:helicase activity"/>
    <property type="evidence" value="ECO:0007669"/>
    <property type="project" value="UniProtKB-KW"/>
</dbReference>
<dbReference type="PANTHER" id="PTHR47396:SF1">
    <property type="entry name" value="ATP-DEPENDENT HELICASE IRC3-RELATED"/>
    <property type="match status" value="1"/>
</dbReference>
<keyword evidence="1" id="KW-0547">Nucleotide-binding</keyword>
<protein>
    <submittedName>
        <fullName evidence="6">Superfamily II DNA or RNA helicase</fullName>
    </submittedName>
</protein>
<evidence type="ECO:0000256" key="4">
    <source>
        <dbReference type="ARBA" id="ARBA00022840"/>
    </source>
</evidence>
<name>A0A1V0SLK0_9VIRU</name>
<dbReference type="EMBL" id="KY684116">
    <property type="protein sequence ID" value="ARF12607.1"/>
    <property type="molecule type" value="Genomic_DNA"/>
</dbReference>